<evidence type="ECO:0000313" key="1">
    <source>
        <dbReference type="EMBL" id="KAH7846043.1"/>
    </source>
</evidence>
<gene>
    <name evidence="1" type="ORF">Vadar_009073</name>
</gene>
<evidence type="ECO:0000313" key="2">
    <source>
        <dbReference type="Proteomes" id="UP000828048"/>
    </source>
</evidence>
<accession>A0ACB7XZ49</accession>
<dbReference type="Proteomes" id="UP000828048">
    <property type="component" value="Chromosome 5"/>
</dbReference>
<proteinExistence type="predicted"/>
<organism evidence="1 2">
    <name type="scientific">Vaccinium darrowii</name>
    <dbReference type="NCBI Taxonomy" id="229202"/>
    <lineage>
        <taxon>Eukaryota</taxon>
        <taxon>Viridiplantae</taxon>
        <taxon>Streptophyta</taxon>
        <taxon>Embryophyta</taxon>
        <taxon>Tracheophyta</taxon>
        <taxon>Spermatophyta</taxon>
        <taxon>Magnoliopsida</taxon>
        <taxon>eudicotyledons</taxon>
        <taxon>Gunneridae</taxon>
        <taxon>Pentapetalae</taxon>
        <taxon>asterids</taxon>
        <taxon>Ericales</taxon>
        <taxon>Ericaceae</taxon>
        <taxon>Vaccinioideae</taxon>
        <taxon>Vaccinieae</taxon>
        <taxon>Vaccinium</taxon>
    </lineage>
</organism>
<protein>
    <submittedName>
        <fullName evidence="1">Uncharacterized protein</fullName>
    </submittedName>
</protein>
<keyword evidence="2" id="KW-1185">Reference proteome</keyword>
<comment type="caution">
    <text evidence="1">The sequence shown here is derived from an EMBL/GenBank/DDBJ whole genome shotgun (WGS) entry which is preliminary data.</text>
</comment>
<name>A0ACB7XZ49_9ERIC</name>
<reference evidence="1 2" key="1">
    <citation type="journal article" date="2021" name="Hortic Res">
        <title>High-quality reference genome and annotation aids understanding of berry development for evergreen blueberry (Vaccinium darrowii).</title>
        <authorList>
            <person name="Yu J."/>
            <person name="Hulse-Kemp A.M."/>
            <person name="Babiker E."/>
            <person name="Staton M."/>
        </authorList>
    </citation>
    <scope>NUCLEOTIDE SEQUENCE [LARGE SCALE GENOMIC DNA]</scope>
    <source>
        <strain evidence="2">cv. NJ 8807/NJ 8810</strain>
        <tissue evidence="1">Young leaf</tissue>
    </source>
</reference>
<dbReference type="EMBL" id="CM037155">
    <property type="protein sequence ID" value="KAH7846043.1"/>
    <property type="molecule type" value="Genomic_DNA"/>
</dbReference>
<sequence length="307" mass="33529">MACFKRFTSFLLLVFYCSVLSLVFSEDDFQCLQGLKASVADPSALSSWDFSNNTVGFICNFVGATCWNDRENRLIRFDLRDMSLGGDIPSALQYCYSLTTLDLSGNNLNGSIPSDICKWLPYLVSLDLSNNKLTGPIPDDLANCTYLNRLILLDNKLSGAIPNQLASLGRLKTFSAANNNLSGAIPAGLSSYNSSNFEGNNGLRGTPLGKCSGLNLNKKRLAIFIAAGVFGAVTAAALFLFGFGICLFFFPKCSSRRKKGYETGRDGDGSWADSLRAYKHVQVKLFQKPLRKVKLANLMAATNGFRF</sequence>